<dbReference type="Proteomes" id="UP000196878">
    <property type="component" value="Unassembled WGS sequence"/>
</dbReference>
<dbReference type="AlphaFoldDB" id="A0A212A7C3"/>
<evidence type="ECO:0000313" key="1">
    <source>
        <dbReference type="EMBL" id="OWJ74854.1"/>
    </source>
</evidence>
<name>A0A212A7C3_9RHOB</name>
<dbReference type="RefSeq" id="WP_088216806.1">
    <property type="nucleotide sequence ID" value="NZ_NIPW01000050.1"/>
</dbReference>
<keyword evidence="2" id="KW-1185">Reference proteome</keyword>
<protein>
    <recommendedName>
        <fullName evidence="3">Homeodomain-like domain-containing protein</fullName>
    </recommendedName>
</protein>
<dbReference type="OrthoDB" id="189843at2"/>
<proteinExistence type="predicted"/>
<accession>A0A212A7C3</accession>
<dbReference type="EMBL" id="NIPW01000050">
    <property type="protein sequence ID" value="OWJ74854.1"/>
    <property type="molecule type" value="Genomic_DNA"/>
</dbReference>
<sequence length="308" mass="34172">MTVHAFTLDMEKLRKVRALMDGAKTDGERRAAKAKAEVLAARAGMTLQQALPKLDVAKPAAPQSGNPFTGFADWMEAREPGYKAEQARRRADREANRLARCKELLAEYGSEKAVFFPTDLEKRLRRALLPLREGGDSFQGWVTGNPTPAMWAAIQAASPLPDTLQGIWAEHAAWEKLVSDRITFEPYYDAPAHVRARQAALERHMDRTPAPSIEGMRARLAWLAHLNDRGFTGDIHDDEAMIATLRADFEAIAAGMQSPLAGEPHRPGHRRTAVLDLLATEPDLSDRQIARRVGCSPQTVGNWRRRAA</sequence>
<gene>
    <name evidence="1" type="ORF">CDV49_18555</name>
</gene>
<comment type="caution">
    <text evidence="1">The sequence shown here is derived from an EMBL/GenBank/DDBJ whole genome shotgun (WGS) entry which is preliminary data.</text>
</comment>
<evidence type="ECO:0000313" key="2">
    <source>
        <dbReference type="Proteomes" id="UP000196878"/>
    </source>
</evidence>
<evidence type="ECO:0008006" key="3">
    <source>
        <dbReference type="Google" id="ProtNLM"/>
    </source>
</evidence>
<reference evidence="1 2" key="1">
    <citation type="submission" date="2016-12" db="EMBL/GenBank/DDBJ databases">
        <title>Comparison of Traditional DNA-DNA Hybridization with In Silico Genomic Analysis.</title>
        <authorList>
            <person name="Nicholson A.C."/>
            <person name="Humrighouse B.W."/>
            <person name="Graziano J."/>
            <person name="Lasker B."/>
            <person name="Whitney A.M."/>
            <person name="Mcquiston J.R."/>
        </authorList>
    </citation>
    <scope>NUCLEOTIDE SEQUENCE [LARGE SCALE GENOMIC DNA]</scope>
    <source>
        <strain evidence="1 2">H2240</strain>
    </source>
</reference>
<organism evidence="1 2">
    <name type="scientific">Haematobacter genomosp. 1</name>
    <dbReference type="NCBI Taxonomy" id="366618"/>
    <lineage>
        <taxon>Bacteria</taxon>
        <taxon>Pseudomonadati</taxon>
        <taxon>Pseudomonadota</taxon>
        <taxon>Alphaproteobacteria</taxon>
        <taxon>Rhodobacterales</taxon>
        <taxon>Paracoccaceae</taxon>
        <taxon>Haematobacter</taxon>
    </lineage>
</organism>
<dbReference type="Pfam" id="PF13384">
    <property type="entry name" value="HTH_23"/>
    <property type="match status" value="1"/>
</dbReference>